<evidence type="ECO:0000313" key="2">
    <source>
        <dbReference type="Proteomes" id="UP001321582"/>
    </source>
</evidence>
<dbReference type="InterPro" id="IPR005186">
    <property type="entry name" value="FlaG"/>
</dbReference>
<accession>A0AAU9DR98</accession>
<dbReference type="KEGG" id="haby:HLVA_16420"/>
<dbReference type="SUPFAM" id="SSF160214">
    <property type="entry name" value="FlaG-like"/>
    <property type="match status" value="1"/>
</dbReference>
<name>A0AAU9DR98_9FUSO</name>
<proteinExistence type="predicted"/>
<keyword evidence="2" id="KW-1185">Reference proteome</keyword>
<dbReference type="Gene3D" id="3.30.160.170">
    <property type="entry name" value="FlaG-like"/>
    <property type="match status" value="1"/>
</dbReference>
<gene>
    <name evidence="1" type="ORF">HLVA_16420</name>
</gene>
<dbReference type="EMBL" id="AP027059">
    <property type="protein sequence ID" value="BDU51073.1"/>
    <property type="molecule type" value="Genomic_DNA"/>
</dbReference>
<dbReference type="AlphaFoldDB" id="A0AAU9DR98"/>
<protein>
    <recommendedName>
        <fullName evidence="3">Flagellar protein FlaG</fullName>
    </recommendedName>
</protein>
<reference evidence="1 2" key="1">
    <citation type="submission" date="2022-11" db="EMBL/GenBank/DDBJ databases">
        <title>Haliovirga abyssi gen. nov., sp. nov., a mesophilic fermentative bacterium isolated from the Iheya North hydrothermal field and the proposal of Haliovirgaceae fam. nov.</title>
        <authorList>
            <person name="Miyazaki U."/>
            <person name="Tame A."/>
            <person name="Miyazaki J."/>
            <person name="Takai K."/>
            <person name="Sawayama S."/>
            <person name="Kitajima M."/>
            <person name="Okamoto A."/>
            <person name="Nakagawa S."/>
        </authorList>
    </citation>
    <scope>NUCLEOTIDE SEQUENCE [LARGE SCALE GENOMIC DNA]</scope>
    <source>
        <strain evidence="1 2">IC12</strain>
    </source>
</reference>
<evidence type="ECO:0008006" key="3">
    <source>
        <dbReference type="Google" id="ProtNLM"/>
    </source>
</evidence>
<dbReference type="RefSeq" id="WP_307903915.1">
    <property type="nucleotide sequence ID" value="NZ_AP027059.1"/>
</dbReference>
<evidence type="ECO:0000313" key="1">
    <source>
        <dbReference type="EMBL" id="BDU51073.1"/>
    </source>
</evidence>
<dbReference type="Pfam" id="PF03646">
    <property type="entry name" value="FlaG"/>
    <property type="match status" value="1"/>
</dbReference>
<organism evidence="1 2">
    <name type="scientific">Haliovirga abyssi</name>
    <dbReference type="NCBI Taxonomy" id="2996794"/>
    <lineage>
        <taxon>Bacteria</taxon>
        <taxon>Fusobacteriati</taxon>
        <taxon>Fusobacteriota</taxon>
        <taxon>Fusobacteriia</taxon>
        <taxon>Fusobacteriales</taxon>
        <taxon>Haliovirgaceae</taxon>
        <taxon>Haliovirga</taxon>
    </lineage>
</organism>
<dbReference type="InterPro" id="IPR035924">
    <property type="entry name" value="FlaG-like_sf"/>
</dbReference>
<dbReference type="Proteomes" id="UP001321582">
    <property type="component" value="Chromosome"/>
</dbReference>
<sequence>MRVENVGAYLENSPPIKKMEVPKEAVEKDKKIGYNNIKNKVETKLKELGIKTDNKDKGIRYEKDDDTNKWVVKIYNEQTGEMLQQIPAKEIINVAKGVEELIGNVLDKKI</sequence>